<evidence type="ECO:0000313" key="3">
    <source>
        <dbReference type="EMBL" id="MQL72455.1"/>
    </source>
</evidence>
<keyword evidence="2" id="KW-1133">Transmembrane helix</keyword>
<dbReference type="EMBL" id="NMUH01000130">
    <property type="protein sequence ID" value="MQL72455.1"/>
    <property type="molecule type" value="Genomic_DNA"/>
</dbReference>
<feature type="compositionally biased region" description="Basic and acidic residues" evidence="1">
    <location>
        <begin position="204"/>
        <end position="213"/>
    </location>
</feature>
<protein>
    <submittedName>
        <fullName evidence="3">Uncharacterized protein</fullName>
    </submittedName>
</protein>
<feature type="transmembrane region" description="Helical" evidence="2">
    <location>
        <begin position="139"/>
        <end position="158"/>
    </location>
</feature>
<evidence type="ECO:0000313" key="4">
    <source>
        <dbReference type="Proteomes" id="UP000652761"/>
    </source>
</evidence>
<gene>
    <name evidence="3" type="ORF">Taro_004795</name>
</gene>
<dbReference type="AlphaFoldDB" id="A0A843TN24"/>
<dbReference type="Proteomes" id="UP000652761">
    <property type="component" value="Unassembled WGS sequence"/>
</dbReference>
<keyword evidence="2" id="KW-0812">Transmembrane</keyword>
<evidence type="ECO:0000256" key="1">
    <source>
        <dbReference type="SAM" id="MobiDB-lite"/>
    </source>
</evidence>
<reference evidence="3" key="1">
    <citation type="submission" date="2017-07" db="EMBL/GenBank/DDBJ databases">
        <title>Taro Niue Genome Assembly and Annotation.</title>
        <authorList>
            <person name="Atibalentja N."/>
            <person name="Keating K."/>
            <person name="Fields C.J."/>
        </authorList>
    </citation>
    <scope>NUCLEOTIDE SEQUENCE</scope>
    <source>
        <strain evidence="3">Niue_2</strain>
        <tissue evidence="3">Leaf</tissue>
    </source>
</reference>
<proteinExistence type="predicted"/>
<keyword evidence="4" id="KW-1185">Reference proteome</keyword>
<name>A0A843TN24_COLES</name>
<organism evidence="3 4">
    <name type="scientific">Colocasia esculenta</name>
    <name type="common">Wild taro</name>
    <name type="synonym">Arum esculentum</name>
    <dbReference type="NCBI Taxonomy" id="4460"/>
    <lineage>
        <taxon>Eukaryota</taxon>
        <taxon>Viridiplantae</taxon>
        <taxon>Streptophyta</taxon>
        <taxon>Embryophyta</taxon>
        <taxon>Tracheophyta</taxon>
        <taxon>Spermatophyta</taxon>
        <taxon>Magnoliopsida</taxon>
        <taxon>Liliopsida</taxon>
        <taxon>Araceae</taxon>
        <taxon>Aroideae</taxon>
        <taxon>Colocasieae</taxon>
        <taxon>Colocasia</taxon>
    </lineage>
</organism>
<accession>A0A843TN24</accession>
<keyword evidence="2" id="KW-0472">Membrane</keyword>
<comment type="caution">
    <text evidence="3">The sequence shown here is derived from an EMBL/GenBank/DDBJ whole genome shotgun (WGS) entry which is preliminary data.</text>
</comment>
<sequence length="213" mass="23185">MIYDVPEASRTRRVVEQQAITKTWWGIHGVFPFGCEGRPGGVSRVLFPSVEGRPAGVLAAVVSLRGFHCTMQWVARTWTPTSRPLVGVHIPGHQPTVGGHPLHANNMLAAFPLTSSVQLTTTDLYSIAIHVLFNLSASVGFYPIVMALFIPMGIGIIVPSPSGLASWATSGIRASLFDKEEDLMRKDQMAAQGHSEGQSVNRPPRFDGEDYTY</sequence>
<feature type="region of interest" description="Disordered" evidence="1">
    <location>
        <begin position="186"/>
        <end position="213"/>
    </location>
</feature>
<evidence type="ECO:0000256" key="2">
    <source>
        <dbReference type="SAM" id="Phobius"/>
    </source>
</evidence>